<comment type="caution">
    <text evidence="2">The sequence shown here is derived from an EMBL/GenBank/DDBJ whole genome shotgun (WGS) entry which is preliminary data.</text>
</comment>
<keyword evidence="3" id="KW-1185">Reference proteome</keyword>
<evidence type="ECO:0000313" key="3">
    <source>
        <dbReference type="Proteomes" id="UP001596201"/>
    </source>
</evidence>
<feature type="domain" description="NrS-1 polymerase-like HBD" evidence="1">
    <location>
        <begin position="238"/>
        <end position="301"/>
    </location>
</feature>
<dbReference type="InterPro" id="IPR054468">
    <property type="entry name" value="NrSPol-like_HBD"/>
</dbReference>
<dbReference type="RefSeq" id="WP_227229450.1">
    <property type="nucleotide sequence ID" value="NZ_JAJCVJ010000002.1"/>
</dbReference>
<proteinExistence type="predicted"/>
<dbReference type="Proteomes" id="UP001596201">
    <property type="component" value="Unassembled WGS sequence"/>
</dbReference>
<dbReference type="Pfam" id="PF22763">
    <property type="entry name" value="NrS1-1_pol-like_HBD"/>
    <property type="match status" value="1"/>
</dbReference>
<gene>
    <name evidence="2" type="ORF">ACFPJ5_09540</name>
</gene>
<accession>A0ABD5RB54</accession>
<sequence length="307" mass="33701">MRPNALPVSLRQYDQWVCWTTQERSGKATKVPLDPTSVSGGYASTADPATWGSFDSALQRATAPDVDGIGFVFTSDDPFVGVDLDDCRDEDGLSDDAVEIVTRLHSYTEVSPSGSGLHVLVRGSLPEGPRRKGGVEAYDEARYFTMTGERLAGTPTEVNARSGPLRRVHERYLADESTTHETFANSEIATGRVGLNVDLQEATALDDETLLEKAHAAENGEKFARLWRGDTGGYGSNSEADMALCCLLAFWTGRDPQRVDDLFRRSGLLRTKWDEVHYADGSTYGEKTVERACRRTDEAYRASDQSA</sequence>
<reference evidence="2 3" key="1">
    <citation type="journal article" date="2019" name="Int. J. Syst. Evol. Microbiol.">
        <title>The Global Catalogue of Microorganisms (GCM) 10K type strain sequencing project: providing services to taxonomists for standard genome sequencing and annotation.</title>
        <authorList>
            <consortium name="The Broad Institute Genomics Platform"/>
            <consortium name="The Broad Institute Genome Sequencing Center for Infectious Disease"/>
            <person name="Wu L."/>
            <person name="Ma J."/>
        </authorList>
    </citation>
    <scope>NUCLEOTIDE SEQUENCE [LARGE SCALE GENOMIC DNA]</scope>
    <source>
        <strain evidence="2 3">CGMCC 1.12237</strain>
    </source>
</reference>
<evidence type="ECO:0000313" key="2">
    <source>
        <dbReference type="EMBL" id="MFC5367185.1"/>
    </source>
</evidence>
<name>A0ABD5RB54_9EURY</name>
<dbReference type="EMBL" id="JBHSKX010000002">
    <property type="protein sequence ID" value="MFC5367185.1"/>
    <property type="molecule type" value="Genomic_DNA"/>
</dbReference>
<dbReference type="AlphaFoldDB" id="A0ABD5RB54"/>
<organism evidence="2 3">
    <name type="scientific">Salinirubrum litoreum</name>
    <dbReference type="NCBI Taxonomy" id="1126234"/>
    <lineage>
        <taxon>Archaea</taxon>
        <taxon>Methanobacteriati</taxon>
        <taxon>Methanobacteriota</taxon>
        <taxon>Stenosarchaea group</taxon>
        <taxon>Halobacteria</taxon>
        <taxon>Halobacteriales</taxon>
        <taxon>Haloferacaceae</taxon>
        <taxon>Salinirubrum</taxon>
    </lineage>
</organism>
<evidence type="ECO:0000259" key="1">
    <source>
        <dbReference type="Pfam" id="PF22763"/>
    </source>
</evidence>
<protein>
    <recommendedName>
        <fullName evidence="1">NrS-1 polymerase-like HBD domain-containing protein</fullName>
    </recommendedName>
</protein>